<sequence length="71" mass="8267">MGQMMVEYSSLTRVFFPTNKNSEIEERYRQGLAESLSKKEKLKIFTSSDYPKLCKINVLDGRLHSHAKSRI</sequence>
<evidence type="ECO:0000313" key="2">
    <source>
        <dbReference type="Proteomes" id="UP001141253"/>
    </source>
</evidence>
<keyword evidence="2" id="KW-1185">Reference proteome</keyword>
<dbReference type="Proteomes" id="UP001141253">
    <property type="component" value="Chromosome 16"/>
</dbReference>
<evidence type="ECO:0000313" key="1">
    <source>
        <dbReference type="EMBL" id="KAJ6302564.1"/>
    </source>
</evidence>
<dbReference type="EMBL" id="JAPFFI010000027">
    <property type="protein sequence ID" value="KAJ6302564.1"/>
    <property type="molecule type" value="Genomic_DNA"/>
</dbReference>
<proteinExistence type="predicted"/>
<reference evidence="1" key="1">
    <citation type="submission" date="2022-10" db="EMBL/GenBank/DDBJ databases">
        <authorList>
            <person name="Hyden B.L."/>
            <person name="Feng K."/>
            <person name="Yates T."/>
            <person name="Jawdy S."/>
            <person name="Smart L.B."/>
            <person name="Muchero W."/>
        </authorList>
    </citation>
    <scope>NUCLEOTIDE SEQUENCE</scope>
    <source>
        <tissue evidence="1">Shoot tip</tissue>
    </source>
</reference>
<protein>
    <submittedName>
        <fullName evidence="1">Uncharacterized protein</fullName>
    </submittedName>
</protein>
<gene>
    <name evidence="1" type="ORF">OIU77_016624</name>
</gene>
<name>A0ABQ8ZL13_9ROSI</name>
<accession>A0ABQ8ZL13</accession>
<comment type="caution">
    <text evidence="1">The sequence shown here is derived from an EMBL/GenBank/DDBJ whole genome shotgun (WGS) entry which is preliminary data.</text>
</comment>
<organism evidence="1 2">
    <name type="scientific">Salix suchowensis</name>
    <dbReference type="NCBI Taxonomy" id="1278906"/>
    <lineage>
        <taxon>Eukaryota</taxon>
        <taxon>Viridiplantae</taxon>
        <taxon>Streptophyta</taxon>
        <taxon>Embryophyta</taxon>
        <taxon>Tracheophyta</taxon>
        <taxon>Spermatophyta</taxon>
        <taxon>Magnoliopsida</taxon>
        <taxon>eudicotyledons</taxon>
        <taxon>Gunneridae</taxon>
        <taxon>Pentapetalae</taxon>
        <taxon>rosids</taxon>
        <taxon>fabids</taxon>
        <taxon>Malpighiales</taxon>
        <taxon>Salicaceae</taxon>
        <taxon>Saliceae</taxon>
        <taxon>Salix</taxon>
    </lineage>
</organism>
<reference evidence="1" key="2">
    <citation type="journal article" date="2023" name="Int. J. Mol. Sci.">
        <title>De Novo Assembly and Annotation of 11 Diverse Shrub Willow (Salix) Genomes Reveals Novel Gene Organization in Sex-Linked Regions.</title>
        <authorList>
            <person name="Hyden B."/>
            <person name="Feng K."/>
            <person name="Yates T.B."/>
            <person name="Jawdy S."/>
            <person name="Cereghino C."/>
            <person name="Smart L.B."/>
            <person name="Muchero W."/>
        </authorList>
    </citation>
    <scope>NUCLEOTIDE SEQUENCE</scope>
    <source>
        <tissue evidence="1">Shoot tip</tissue>
    </source>
</reference>